<evidence type="ECO:0000256" key="2">
    <source>
        <dbReference type="ARBA" id="ARBA00023004"/>
    </source>
</evidence>
<keyword evidence="2" id="KW-0408">Iron</keyword>
<proteinExistence type="predicted"/>
<dbReference type="SUPFAM" id="SSF48264">
    <property type="entry name" value="Cytochrome P450"/>
    <property type="match status" value="1"/>
</dbReference>
<dbReference type="EMBL" id="JAIVGD010000002">
    <property type="protein sequence ID" value="KAH0778331.1"/>
    <property type="molecule type" value="Genomic_DNA"/>
</dbReference>
<accession>A0ABQ7WC42</accession>
<dbReference type="PANTHER" id="PTHR24286">
    <property type="entry name" value="CYTOCHROME P450 26"/>
    <property type="match status" value="1"/>
</dbReference>
<organism evidence="3 4">
    <name type="scientific">Solanum tuberosum</name>
    <name type="common">Potato</name>
    <dbReference type="NCBI Taxonomy" id="4113"/>
    <lineage>
        <taxon>Eukaryota</taxon>
        <taxon>Viridiplantae</taxon>
        <taxon>Streptophyta</taxon>
        <taxon>Embryophyta</taxon>
        <taxon>Tracheophyta</taxon>
        <taxon>Spermatophyta</taxon>
        <taxon>Magnoliopsida</taxon>
        <taxon>eudicotyledons</taxon>
        <taxon>Gunneridae</taxon>
        <taxon>Pentapetalae</taxon>
        <taxon>asterids</taxon>
        <taxon>lamiids</taxon>
        <taxon>Solanales</taxon>
        <taxon>Solanaceae</taxon>
        <taxon>Solanoideae</taxon>
        <taxon>Solaneae</taxon>
        <taxon>Solanum</taxon>
    </lineage>
</organism>
<gene>
    <name evidence="3" type="ORF">KY290_004758</name>
</gene>
<evidence type="ECO:0000313" key="4">
    <source>
        <dbReference type="Proteomes" id="UP000826656"/>
    </source>
</evidence>
<name>A0ABQ7WC42_SOLTU</name>
<keyword evidence="1" id="KW-0479">Metal-binding</keyword>
<comment type="caution">
    <text evidence="3">The sequence shown here is derived from an EMBL/GenBank/DDBJ whole genome shotgun (WGS) entry which is preliminary data.</text>
</comment>
<evidence type="ECO:0000256" key="1">
    <source>
        <dbReference type="ARBA" id="ARBA00022723"/>
    </source>
</evidence>
<dbReference type="InterPro" id="IPR036396">
    <property type="entry name" value="Cyt_P450_sf"/>
</dbReference>
<reference evidence="3 4" key="1">
    <citation type="journal article" date="2021" name="bioRxiv">
        <title>Chromosome-scale and haplotype-resolved genome assembly of a tetraploid potato cultivar.</title>
        <authorList>
            <person name="Sun H."/>
            <person name="Jiao W.-B."/>
            <person name="Krause K."/>
            <person name="Campoy J.A."/>
            <person name="Goel M."/>
            <person name="Folz-Donahue K."/>
            <person name="Kukat C."/>
            <person name="Huettel B."/>
            <person name="Schneeberger K."/>
        </authorList>
    </citation>
    <scope>NUCLEOTIDE SEQUENCE [LARGE SCALE GENOMIC DNA]</scope>
    <source>
        <strain evidence="3">SolTubOtavaFocal</strain>
        <tissue evidence="3">Leaves</tissue>
    </source>
</reference>
<dbReference type="Proteomes" id="UP000826656">
    <property type="component" value="Unassembled WGS sequence"/>
</dbReference>
<evidence type="ECO:0000313" key="3">
    <source>
        <dbReference type="EMBL" id="KAH0778331.1"/>
    </source>
</evidence>
<dbReference type="InterPro" id="IPR001128">
    <property type="entry name" value="Cyt_P450"/>
</dbReference>
<protein>
    <submittedName>
        <fullName evidence="3">Uncharacterized protein</fullName>
    </submittedName>
</protein>
<dbReference type="Pfam" id="PF00067">
    <property type="entry name" value="p450"/>
    <property type="match status" value="1"/>
</dbReference>
<dbReference type="Gene3D" id="1.10.630.10">
    <property type="entry name" value="Cytochrome P450"/>
    <property type="match status" value="1"/>
</dbReference>
<sequence length="115" mass="12846">MKDILDEAEKLGVKRDEACHNFVFLAGFNSYGGLKVFYPSLIKWIGTSGPNLHNQLVKEIRTAVKEAGGITISAIEKMPLVKSVVYETLRMDPPVAFQCAKARKNIIVSNHDQER</sequence>
<keyword evidence="4" id="KW-1185">Reference proteome</keyword>
<dbReference type="PANTHER" id="PTHR24286:SF223">
    <property type="entry name" value="ALLENE OXIDE SYNTHASE 3"/>
    <property type="match status" value="1"/>
</dbReference>